<proteinExistence type="predicted"/>
<comment type="caution">
    <text evidence="1">The sequence shown here is derived from an EMBL/GenBank/DDBJ whole genome shotgun (WGS) entry which is preliminary data.</text>
</comment>
<dbReference type="PANTHER" id="PTHR33835">
    <property type="entry name" value="YALI0C07656P"/>
    <property type="match status" value="1"/>
</dbReference>
<organism evidence="1 2">
    <name type="scientific">Prochlorococcus marinus str. PAC1</name>
    <dbReference type="NCBI Taxonomy" id="59924"/>
    <lineage>
        <taxon>Bacteria</taxon>
        <taxon>Bacillati</taxon>
        <taxon>Cyanobacteriota</taxon>
        <taxon>Cyanophyceae</taxon>
        <taxon>Synechococcales</taxon>
        <taxon>Prochlorococcaceae</taxon>
        <taxon>Prochlorococcus</taxon>
    </lineage>
</organism>
<name>A0A0A2BZC2_PROMR</name>
<dbReference type="AlphaFoldDB" id="A0A0A2BZC2"/>
<dbReference type="Pfam" id="PF14234">
    <property type="entry name" value="DUF4336"/>
    <property type="match status" value="1"/>
</dbReference>
<evidence type="ECO:0000313" key="1">
    <source>
        <dbReference type="EMBL" id="KGG19441.1"/>
    </source>
</evidence>
<dbReference type="PANTHER" id="PTHR33835:SF2">
    <property type="entry name" value="LYSINE-TRNA LIGASE"/>
    <property type="match status" value="1"/>
</dbReference>
<reference evidence="2" key="1">
    <citation type="journal article" date="2014" name="Sci. Data">
        <title>Genomes of diverse isolates of the marine cyanobacterium Prochlorococcus.</title>
        <authorList>
            <person name="Biller S."/>
            <person name="Berube P."/>
            <person name="Thompson J."/>
            <person name="Kelly L."/>
            <person name="Roggensack S."/>
            <person name="Awad L."/>
            <person name="Roache-Johnson K."/>
            <person name="Ding H."/>
            <person name="Giovannoni S.J."/>
            <person name="Moore L.R."/>
            <person name="Chisholm S.W."/>
        </authorList>
    </citation>
    <scope>NUCLEOTIDE SEQUENCE [LARGE SCALE GENOMIC DNA]</scope>
    <source>
        <strain evidence="2">PAC1</strain>
    </source>
</reference>
<accession>A0A0A2BZC2</accession>
<evidence type="ECO:0000313" key="2">
    <source>
        <dbReference type="Proteomes" id="UP000030392"/>
    </source>
</evidence>
<dbReference type="EMBL" id="JNAX01000015">
    <property type="protein sequence ID" value="KGG19441.1"/>
    <property type="molecule type" value="Genomic_DNA"/>
</dbReference>
<evidence type="ECO:0008006" key="3">
    <source>
        <dbReference type="Google" id="ProtNLM"/>
    </source>
</evidence>
<dbReference type="RefSeq" id="WP_036907049.1">
    <property type="nucleotide sequence ID" value="NZ_CP138967.1"/>
</dbReference>
<sequence>MNNSASEQKWKWWPLLPLYPYGRRRTIFRELVPNQIWSFEQLQGIYYVAVPVRLLVVRVKNGLMIINPLPPTEELLSDINVLVKKIGPVKTIVLPTASGLEHKIGLPALARAFPNAKIWLCPGQWSFPFQLPFDWLGIPSNRTNILLADGFPHGDDCEWISLGPIDIGLARFQEISCFHKPTKSLLVTDALVGIEATPPELFNLDPTPLLFHSREKGSEELIDSPIARRKGWLRLVLFASYLKPEKLEIPKIKEILENSFKPKMRNKRSHFGIYPFAWQEGWDLSAKKLVGEKTPLIQIAPVIERLVFPRGKKAFIAWLNKIESLKGISFLISAHYSGKVRFTTNEIRALRVKIDNSNWEKTQGDFKFLSWFDQKLLNIGIVPKNPLKKFSD</sequence>
<dbReference type="InterPro" id="IPR025638">
    <property type="entry name" value="DUF4336"/>
</dbReference>
<protein>
    <recommendedName>
        <fullName evidence="3">DUF4336 domain-containing protein</fullName>
    </recommendedName>
</protein>
<gene>
    <name evidence="1" type="ORF">EV03_1824</name>
</gene>
<dbReference type="Proteomes" id="UP000030392">
    <property type="component" value="Unassembled WGS sequence"/>
</dbReference>